<comment type="catalytic activity">
    <reaction evidence="20">
        <text>7,8-dihydropteroate + L-glutamate + ATP = 7,8-dihydrofolate + ADP + phosphate + H(+)</text>
        <dbReference type="Rhea" id="RHEA:23584"/>
        <dbReference type="ChEBI" id="CHEBI:15378"/>
        <dbReference type="ChEBI" id="CHEBI:17839"/>
        <dbReference type="ChEBI" id="CHEBI:29985"/>
        <dbReference type="ChEBI" id="CHEBI:30616"/>
        <dbReference type="ChEBI" id="CHEBI:43474"/>
        <dbReference type="ChEBI" id="CHEBI:57451"/>
        <dbReference type="ChEBI" id="CHEBI:456216"/>
        <dbReference type="EC" id="6.3.2.12"/>
    </reaction>
</comment>
<protein>
    <recommendedName>
        <fullName evidence="7">Dihydrofolate synthase/folylpolyglutamate synthase</fullName>
        <ecNumber evidence="5">6.3.2.12</ecNumber>
        <ecNumber evidence="6">6.3.2.17</ecNumber>
    </recommendedName>
    <alternativeName>
        <fullName evidence="16">Folylpoly-gamma-glutamate synthetase-dihydrofolate synthetase</fullName>
    </alternativeName>
    <alternativeName>
        <fullName evidence="14">Folylpolyglutamate synthetase</fullName>
    </alternativeName>
    <alternativeName>
        <fullName evidence="15">Tetrahydrofolylpolyglutamate synthase</fullName>
    </alternativeName>
</protein>
<dbReference type="InterPro" id="IPR013221">
    <property type="entry name" value="Mur_ligase_cen"/>
</dbReference>
<comment type="pathway">
    <text evidence="3">Cofactor biosynthesis; tetrahydrofolylpolyglutamate biosynthesis.</text>
</comment>
<proteinExistence type="inferred from homology"/>
<dbReference type="PIRSF" id="PIRSF001563">
    <property type="entry name" value="Folylpolyglu_synth"/>
    <property type="match status" value="1"/>
</dbReference>
<evidence type="ECO:0000256" key="17">
    <source>
        <dbReference type="ARBA" id="ARBA00047493"/>
    </source>
</evidence>
<dbReference type="PANTHER" id="PTHR11136:SF0">
    <property type="entry name" value="DIHYDROFOLATE SYNTHETASE-RELATED"/>
    <property type="match status" value="1"/>
</dbReference>
<dbReference type="Proteomes" id="UP001549366">
    <property type="component" value="Unassembled WGS sequence"/>
</dbReference>
<reference evidence="24 25" key="1">
    <citation type="submission" date="2024-06" db="EMBL/GenBank/DDBJ databases">
        <title>Genomic Encyclopedia of Type Strains, Phase V (KMG-V): Genome sequencing to study the core and pangenomes of soil and plant-associated prokaryotes.</title>
        <authorList>
            <person name="Whitman W."/>
        </authorList>
    </citation>
    <scope>NUCLEOTIDE SEQUENCE [LARGE SCALE GENOMIC DNA]</scope>
    <source>
        <strain evidence="24 25">NE40</strain>
    </source>
</reference>
<comment type="catalytic activity">
    <reaction evidence="19">
        <text>(6R)-5,10-methylenetetrahydrofolyl-(gamma-L-Glu)(n) + L-glutamate + ATP = (6R)-5,10-methylenetetrahydrofolyl-(gamma-L-Glu)(n+1) + ADP + phosphate + H(+)</text>
        <dbReference type="Rhea" id="RHEA:51912"/>
        <dbReference type="Rhea" id="RHEA-COMP:13257"/>
        <dbReference type="Rhea" id="RHEA-COMP:13258"/>
        <dbReference type="ChEBI" id="CHEBI:15378"/>
        <dbReference type="ChEBI" id="CHEBI:29985"/>
        <dbReference type="ChEBI" id="CHEBI:30616"/>
        <dbReference type="ChEBI" id="CHEBI:43474"/>
        <dbReference type="ChEBI" id="CHEBI:136572"/>
        <dbReference type="ChEBI" id="CHEBI:456216"/>
        <dbReference type="EC" id="6.3.2.17"/>
    </reaction>
</comment>
<dbReference type="PROSITE" id="PS01012">
    <property type="entry name" value="FOLYLPOLYGLU_SYNT_2"/>
    <property type="match status" value="1"/>
</dbReference>
<keyword evidence="12" id="KW-0460">Magnesium</keyword>
<evidence type="ECO:0000256" key="4">
    <source>
        <dbReference type="ARBA" id="ARBA00008276"/>
    </source>
</evidence>
<comment type="function">
    <text evidence="1">Functions in two distinct reactions of the de novo folate biosynthetic pathway. Catalyzes the addition of a glutamate residue to dihydropteroate (7,8-dihydropteroate or H2Pte) to form dihydrofolate (7,8-dihydrofolate monoglutamate or H2Pte-Glu). Also catalyzes successive additions of L-glutamate to tetrahydrofolate or 10-formyltetrahydrofolate or 5,10-methylenetetrahydrofolate, leading to folylpolyglutamate derivatives.</text>
</comment>
<evidence type="ECO:0000259" key="22">
    <source>
        <dbReference type="Pfam" id="PF02875"/>
    </source>
</evidence>
<comment type="catalytic activity">
    <reaction evidence="18">
        <text>10-formyltetrahydrofolyl-(gamma-L-Glu)(n) + L-glutamate + ATP = 10-formyltetrahydrofolyl-(gamma-L-Glu)(n+1) + ADP + phosphate + H(+)</text>
        <dbReference type="Rhea" id="RHEA:51904"/>
        <dbReference type="Rhea" id="RHEA-COMP:13088"/>
        <dbReference type="Rhea" id="RHEA-COMP:14300"/>
        <dbReference type="ChEBI" id="CHEBI:15378"/>
        <dbReference type="ChEBI" id="CHEBI:29985"/>
        <dbReference type="ChEBI" id="CHEBI:30616"/>
        <dbReference type="ChEBI" id="CHEBI:43474"/>
        <dbReference type="ChEBI" id="CHEBI:134413"/>
        <dbReference type="ChEBI" id="CHEBI:456216"/>
        <dbReference type="EC" id="6.3.2.17"/>
    </reaction>
</comment>
<dbReference type="GO" id="GO:0008841">
    <property type="term" value="F:dihydrofolate synthase activity"/>
    <property type="evidence" value="ECO:0007669"/>
    <property type="project" value="UniProtKB-EC"/>
</dbReference>
<evidence type="ECO:0000256" key="8">
    <source>
        <dbReference type="ARBA" id="ARBA00022598"/>
    </source>
</evidence>
<evidence type="ECO:0000256" key="2">
    <source>
        <dbReference type="ARBA" id="ARBA00004799"/>
    </source>
</evidence>
<dbReference type="Pfam" id="PF08245">
    <property type="entry name" value="Mur_ligase_M"/>
    <property type="match status" value="1"/>
</dbReference>
<dbReference type="SUPFAM" id="SSF53244">
    <property type="entry name" value="MurD-like peptide ligases, peptide-binding domain"/>
    <property type="match status" value="1"/>
</dbReference>
<evidence type="ECO:0000313" key="24">
    <source>
        <dbReference type="EMBL" id="MET4758991.1"/>
    </source>
</evidence>
<dbReference type="Gene3D" id="3.90.190.20">
    <property type="entry name" value="Mur ligase, C-terminal domain"/>
    <property type="match status" value="1"/>
</dbReference>
<dbReference type="PROSITE" id="PS01011">
    <property type="entry name" value="FOLYLPOLYGLU_SYNT_1"/>
    <property type="match status" value="1"/>
</dbReference>
<evidence type="ECO:0000256" key="9">
    <source>
        <dbReference type="ARBA" id="ARBA00022723"/>
    </source>
</evidence>
<dbReference type="InterPro" id="IPR004101">
    <property type="entry name" value="Mur_ligase_C"/>
</dbReference>
<dbReference type="InterPro" id="IPR001645">
    <property type="entry name" value="Folylpolyglutamate_synth"/>
</dbReference>
<keyword evidence="25" id="KW-1185">Reference proteome</keyword>
<evidence type="ECO:0000259" key="23">
    <source>
        <dbReference type="Pfam" id="PF08245"/>
    </source>
</evidence>
<dbReference type="GO" id="GO:0004326">
    <property type="term" value="F:tetrahydrofolylpolyglutamate synthase activity"/>
    <property type="evidence" value="ECO:0007669"/>
    <property type="project" value="UniProtKB-EC"/>
</dbReference>
<dbReference type="SUPFAM" id="SSF53623">
    <property type="entry name" value="MurD-like peptide ligases, catalytic domain"/>
    <property type="match status" value="1"/>
</dbReference>
<sequence length="433" mass="47914">MSRVNDYHPKFELLSEWLDWLETTRPETDMELGLSRIRKVATAAELLKPAPYVITVAGTNGKGSTVALLESVLLAAGYKVGTYTSPHIHRFNERVKINGTEVADKALSDSFAKVDQYRGDTWLTYFEFAVLVAADCFKKQQVEIALMEVGLGGRLDATNVIDPNLSIITTVDLDHQDWLGETIEEIAREKAGIMRPGVPAIYGDPSIPESIIEQSIAVEAPLYRRGVEFDIAVEKTTWSWQGKNWRGLEESIQKLPAPQLVIDNAATVVQAVKLLPYTVSYDQLCKGIARARLSGRYTKVVVENKNNDPVQVVFDVAHNPQAARKLRERLKQDPVPGKTRALIAMYRDKDYKSVVDILAPVIDEWYVSEFDSPRALPASELKDAVVACGGSVISCNTHPPSPLCSITDEMVSNADRLLVVGSFMTVAALMTDH</sequence>
<comment type="caution">
    <text evidence="24">The sequence shown here is derived from an EMBL/GenBank/DDBJ whole genome shotgun (WGS) entry which is preliminary data.</text>
</comment>
<evidence type="ECO:0000313" key="25">
    <source>
        <dbReference type="Proteomes" id="UP001549366"/>
    </source>
</evidence>
<name>A0ABV2SMK7_9GAMM</name>
<dbReference type="PANTHER" id="PTHR11136">
    <property type="entry name" value="FOLYLPOLYGLUTAMATE SYNTHASE-RELATED"/>
    <property type="match status" value="1"/>
</dbReference>
<keyword evidence="11 21" id="KW-0067">ATP-binding</keyword>
<evidence type="ECO:0000256" key="5">
    <source>
        <dbReference type="ARBA" id="ARBA00013023"/>
    </source>
</evidence>
<dbReference type="InterPro" id="IPR036565">
    <property type="entry name" value="Mur-like_cat_sf"/>
</dbReference>
<dbReference type="InterPro" id="IPR036615">
    <property type="entry name" value="Mur_ligase_C_dom_sf"/>
</dbReference>
<keyword evidence="8 21" id="KW-0436">Ligase</keyword>
<evidence type="ECO:0000256" key="19">
    <source>
        <dbReference type="ARBA" id="ARBA00049035"/>
    </source>
</evidence>
<keyword evidence="10 21" id="KW-0547">Nucleotide-binding</keyword>
<gene>
    <name evidence="24" type="ORF">V5J35_004183</name>
</gene>
<evidence type="ECO:0000256" key="11">
    <source>
        <dbReference type="ARBA" id="ARBA00022840"/>
    </source>
</evidence>
<dbReference type="Pfam" id="PF02875">
    <property type="entry name" value="Mur_ligase_C"/>
    <property type="match status" value="1"/>
</dbReference>
<evidence type="ECO:0000256" key="15">
    <source>
        <dbReference type="ARBA" id="ARBA00030592"/>
    </source>
</evidence>
<feature type="domain" description="Mur ligase central" evidence="23">
    <location>
        <begin position="56"/>
        <end position="195"/>
    </location>
</feature>
<evidence type="ECO:0000256" key="20">
    <source>
        <dbReference type="ARBA" id="ARBA00049161"/>
    </source>
</evidence>
<evidence type="ECO:0000256" key="18">
    <source>
        <dbReference type="ARBA" id="ARBA00047808"/>
    </source>
</evidence>
<evidence type="ECO:0000256" key="3">
    <source>
        <dbReference type="ARBA" id="ARBA00005150"/>
    </source>
</evidence>
<accession>A0ABV2SMK7</accession>
<evidence type="ECO:0000256" key="16">
    <source>
        <dbReference type="ARBA" id="ARBA00032510"/>
    </source>
</evidence>
<keyword evidence="9" id="KW-0479">Metal-binding</keyword>
<comment type="catalytic activity">
    <reaction evidence="17">
        <text>(6S)-5,6,7,8-tetrahydrofolyl-(gamma-L-Glu)(n) + L-glutamate + ATP = (6S)-5,6,7,8-tetrahydrofolyl-(gamma-L-Glu)(n+1) + ADP + phosphate + H(+)</text>
        <dbReference type="Rhea" id="RHEA:10580"/>
        <dbReference type="Rhea" id="RHEA-COMP:14738"/>
        <dbReference type="Rhea" id="RHEA-COMP:14740"/>
        <dbReference type="ChEBI" id="CHEBI:15378"/>
        <dbReference type="ChEBI" id="CHEBI:29985"/>
        <dbReference type="ChEBI" id="CHEBI:30616"/>
        <dbReference type="ChEBI" id="CHEBI:43474"/>
        <dbReference type="ChEBI" id="CHEBI:141005"/>
        <dbReference type="ChEBI" id="CHEBI:456216"/>
        <dbReference type="EC" id="6.3.2.17"/>
    </reaction>
</comment>
<comment type="pathway">
    <text evidence="2">Cofactor biosynthesis; tetrahydrofolate biosynthesis; 7,8-dihydrofolate from 2-amino-4-hydroxy-6-hydroxymethyl-7,8-dihydropteridine diphosphate and 4-aminobenzoate: step 2/2.</text>
</comment>
<dbReference type="RefSeq" id="WP_354009026.1">
    <property type="nucleotide sequence ID" value="NZ_JBEWTA010000001.1"/>
</dbReference>
<evidence type="ECO:0000256" key="13">
    <source>
        <dbReference type="ARBA" id="ARBA00022909"/>
    </source>
</evidence>
<evidence type="ECO:0000256" key="7">
    <source>
        <dbReference type="ARBA" id="ARBA00019357"/>
    </source>
</evidence>
<evidence type="ECO:0000256" key="10">
    <source>
        <dbReference type="ARBA" id="ARBA00022741"/>
    </source>
</evidence>
<dbReference type="EMBL" id="JBEWTB010000002">
    <property type="protein sequence ID" value="MET4758991.1"/>
    <property type="molecule type" value="Genomic_DNA"/>
</dbReference>
<dbReference type="InterPro" id="IPR018109">
    <property type="entry name" value="Folylpolyglutamate_synth_CS"/>
</dbReference>
<dbReference type="NCBIfam" id="NF008101">
    <property type="entry name" value="PRK10846.1"/>
    <property type="match status" value="1"/>
</dbReference>
<evidence type="ECO:0000256" key="1">
    <source>
        <dbReference type="ARBA" id="ARBA00002714"/>
    </source>
</evidence>
<dbReference type="Gene3D" id="3.40.1190.10">
    <property type="entry name" value="Mur-like, catalytic domain"/>
    <property type="match status" value="1"/>
</dbReference>
<evidence type="ECO:0000256" key="12">
    <source>
        <dbReference type="ARBA" id="ARBA00022842"/>
    </source>
</evidence>
<feature type="domain" description="Mur ligase C-terminal" evidence="22">
    <location>
        <begin position="305"/>
        <end position="422"/>
    </location>
</feature>
<dbReference type="EC" id="6.3.2.12" evidence="5"/>
<comment type="similarity">
    <text evidence="4 21">Belongs to the folylpolyglutamate synthase family.</text>
</comment>
<evidence type="ECO:0000256" key="6">
    <source>
        <dbReference type="ARBA" id="ARBA00013025"/>
    </source>
</evidence>
<evidence type="ECO:0000256" key="14">
    <source>
        <dbReference type="ARBA" id="ARBA00030048"/>
    </source>
</evidence>
<organism evidence="24 25">
    <name type="scientific">Endozoicomonas lisbonensis</name>
    <dbReference type="NCBI Taxonomy" id="3120522"/>
    <lineage>
        <taxon>Bacteria</taxon>
        <taxon>Pseudomonadati</taxon>
        <taxon>Pseudomonadota</taxon>
        <taxon>Gammaproteobacteria</taxon>
        <taxon>Oceanospirillales</taxon>
        <taxon>Endozoicomonadaceae</taxon>
        <taxon>Endozoicomonas</taxon>
    </lineage>
</organism>
<keyword evidence="13" id="KW-0289">Folate biosynthesis</keyword>
<dbReference type="NCBIfam" id="TIGR01499">
    <property type="entry name" value="folC"/>
    <property type="match status" value="1"/>
</dbReference>
<evidence type="ECO:0000256" key="21">
    <source>
        <dbReference type="PIRNR" id="PIRNR001563"/>
    </source>
</evidence>
<dbReference type="EC" id="6.3.2.17" evidence="6"/>